<name>A0A820PPP4_9BILA</name>
<evidence type="ECO:0000256" key="1">
    <source>
        <dbReference type="SAM" id="MobiDB-lite"/>
    </source>
</evidence>
<dbReference type="EMBL" id="CAJOBF010027059">
    <property type="protein sequence ID" value="CAF4408340.1"/>
    <property type="molecule type" value="Genomic_DNA"/>
</dbReference>
<feature type="region of interest" description="Disordered" evidence="1">
    <location>
        <begin position="1"/>
        <end position="37"/>
    </location>
</feature>
<evidence type="ECO:0000313" key="3">
    <source>
        <dbReference type="Proteomes" id="UP000663842"/>
    </source>
</evidence>
<sequence length="115" mass="12599">MMQDCPKFSPNGARNNKNSVSKCKNYKISKPSSDGYQNVFNKINKGKSPSGENNGIFNVKVSNRYQALQNTIPQVWQPRGGRNGGDAWVPKTQNNKSPNQGNNAGKGENGISNKK</sequence>
<feature type="compositionally biased region" description="Polar residues" evidence="1">
    <location>
        <begin position="91"/>
        <end position="103"/>
    </location>
</feature>
<gene>
    <name evidence="2" type="ORF">UXM345_LOCUS38424</name>
</gene>
<comment type="caution">
    <text evidence="2">The sequence shown here is derived from an EMBL/GenBank/DDBJ whole genome shotgun (WGS) entry which is preliminary data.</text>
</comment>
<feature type="compositionally biased region" description="Polar residues" evidence="1">
    <location>
        <begin position="12"/>
        <end position="22"/>
    </location>
</feature>
<evidence type="ECO:0000313" key="2">
    <source>
        <dbReference type="EMBL" id="CAF4408340.1"/>
    </source>
</evidence>
<reference evidence="2" key="1">
    <citation type="submission" date="2021-02" db="EMBL/GenBank/DDBJ databases">
        <authorList>
            <person name="Nowell W R."/>
        </authorList>
    </citation>
    <scope>NUCLEOTIDE SEQUENCE</scope>
</reference>
<dbReference type="Proteomes" id="UP000663842">
    <property type="component" value="Unassembled WGS sequence"/>
</dbReference>
<proteinExistence type="predicted"/>
<protein>
    <submittedName>
        <fullName evidence="2">Uncharacterized protein</fullName>
    </submittedName>
</protein>
<dbReference type="AlphaFoldDB" id="A0A820PPP4"/>
<feature type="region of interest" description="Disordered" evidence="1">
    <location>
        <begin position="73"/>
        <end position="115"/>
    </location>
</feature>
<organism evidence="2 3">
    <name type="scientific">Rotaria magnacalcarata</name>
    <dbReference type="NCBI Taxonomy" id="392030"/>
    <lineage>
        <taxon>Eukaryota</taxon>
        <taxon>Metazoa</taxon>
        <taxon>Spiralia</taxon>
        <taxon>Gnathifera</taxon>
        <taxon>Rotifera</taxon>
        <taxon>Eurotatoria</taxon>
        <taxon>Bdelloidea</taxon>
        <taxon>Philodinida</taxon>
        <taxon>Philodinidae</taxon>
        <taxon>Rotaria</taxon>
    </lineage>
</organism>
<accession>A0A820PPP4</accession>
<feature type="non-terminal residue" evidence="2">
    <location>
        <position position="115"/>
    </location>
</feature>